<keyword evidence="3" id="KW-1185">Reference proteome</keyword>
<reference evidence="2 3" key="1">
    <citation type="journal article" date="2021" name="BMC Genomics">
        <title>Datura genome reveals duplications of psychoactive alkaloid biosynthetic genes and high mutation rate following tissue culture.</title>
        <authorList>
            <person name="Rajewski A."/>
            <person name="Carter-House D."/>
            <person name="Stajich J."/>
            <person name="Litt A."/>
        </authorList>
    </citation>
    <scope>NUCLEOTIDE SEQUENCE [LARGE SCALE GENOMIC DNA]</scope>
    <source>
        <strain evidence="2">AR-01</strain>
    </source>
</reference>
<protein>
    <submittedName>
        <fullName evidence="2">Uncharacterized protein</fullName>
    </submittedName>
</protein>
<sequence length="50" mass="5612">HNTKGGDLVAVGIKEENTWFLLAGMIRILKLVWVGYLYGPDCGVMLWFGE</sequence>
<keyword evidence="1" id="KW-0812">Transmembrane</keyword>
<proteinExistence type="predicted"/>
<keyword evidence="1" id="KW-1133">Transmembrane helix</keyword>
<accession>A0ABS8V458</accession>
<organism evidence="2 3">
    <name type="scientific">Datura stramonium</name>
    <name type="common">Jimsonweed</name>
    <name type="synonym">Common thornapple</name>
    <dbReference type="NCBI Taxonomy" id="4076"/>
    <lineage>
        <taxon>Eukaryota</taxon>
        <taxon>Viridiplantae</taxon>
        <taxon>Streptophyta</taxon>
        <taxon>Embryophyta</taxon>
        <taxon>Tracheophyta</taxon>
        <taxon>Spermatophyta</taxon>
        <taxon>Magnoliopsida</taxon>
        <taxon>eudicotyledons</taxon>
        <taxon>Gunneridae</taxon>
        <taxon>Pentapetalae</taxon>
        <taxon>asterids</taxon>
        <taxon>lamiids</taxon>
        <taxon>Solanales</taxon>
        <taxon>Solanaceae</taxon>
        <taxon>Solanoideae</taxon>
        <taxon>Datureae</taxon>
        <taxon>Datura</taxon>
    </lineage>
</organism>
<gene>
    <name evidence="2" type="ORF">HAX54_027090</name>
</gene>
<comment type="caution">
    <text evidence="2">The sequence shown here is derived from an EMBL/GenBank/DDBJ whole genome shotgun (WGS) entry which is preliminary data.</text>
</comment>
<keyword evidence="1" id="KW-0472">Membrane</keyword>
<feature type="transmembrane region" description="Helical" evidence="1">
    <location>
        <begin position="19"/>
        <end position="38"/>
    </location>
</feature>
<evidence type="ECO:0000313" key="3">
    <source>
        <dbReference type="Proteomes" id="UP000823775"/>
    </source>
</evidence>
<name>A0ABS8V458_DATST</name>
<feature type="non-terminal residue" evidence="2">
    <location>
        <position position="1"/>
    </location>
</feature>
<evidence type="ECO:0000313" key="2">
    <source>
        <dbReference type="EMBL" id="MCD9641146.1"/>
    </source>
</evidence>
<dbReference type="EMBL" id="JACEIK010003291">
    <property type="protein sequence ID" value="MCD9641146.1"/>
    <property type="molecule type" value="Genomic_DNA"/>
</dbReference>
<evidence type="ECO:0000256" key="1">
    <source>
        <dbReference type="SAM" id="Phobius"/>
    </source>
</evidence>
<dbReference type="Proteomes" id="UP000823775">
    <property type="component" value="Unassembled WGS sequence"/>
</dbReference>